<evidence type="ECO:0000256" key="4">
    <source>
        <dbReference type="ARBA" id="ARBA00023239"/>
    </source>
</evidence>
<evidence type="ECO:0000256" key="3">
    <source>
        <dbReference type="ARBA" id="ARBA00022842"/>
    </source>
</evidence>
<dbReference type="PANTHER" id="PTHR31225:SF94">
    <property type="entry name" value="ALPHA-FARNESENE SYNTHASE"/>
    <property type="match status" value="1"/>
</dbReference>
<name>A0A8K1B0H6_9ROSI</name>
<organism evidence="7">
    <name type="scientific">Juglans sigillata</name>
    <dbReference type="NCBI Taxonomy" id="224355"/>
    <lineage>
        <taxon>Eukaryota</taxon>
        <taxon>Viridiplantae</taxon>
        <taxon>Streptophyta</taxon>
        <taxon>Embryophyta</taxon>
        <taxon>Tracheophyta</taxon>
        <taxon>Spermatophyta</taxon>
        <taxon>Magnoliopsida</taxon>
        <taxon>eudicotyledons</taxon>
        <taxon>Gunneridae</taxon>
        <taxon>Pentapetalae</taxon>
        <taxon>rosids</taxon>
        <taxon>fabids</taxon>
        <taxon>Fagales</taxon>
        <taxon>Juglandaceae</taxon>
        <taxon>Juglans</taxon>
    </lineage>
</organism>
<evidence type="ECO:0000259" key="5">
    <source>
        <dbReference type="Pfam" id="PF01397"/>
    </source>
</evidence>
<dbReference type="InterPro" id="IPR044814">
    <property type="entry name" value="Terpene_cyclase_plant_C1"/>
</dbReference>
<dbReference type="Pfam" id="PF03936">
    <property type="entry name" value="Terpene_synth_C"/>
    <property type="match status" value="1"/>
</dbReference>
<proteinExistence type="evidence at transcript level"/>
<evidence type="ECO:0000259" key="6">
    <source>
        <dbReference type="Pfam" id="PF03936"/>
    </source>
</evidence>
<dbReference type="Gene3D" id="1.10.600.10">
    <property type="entry name" value="Farnesyl Diphosphate Synthase"/>
    <property type="match status" value="1"/>
</dbReference>
<dbReference type="Pfam" id="PF01397">
    <property type="entry name" value="Terpene_synth"/>
    <property type="match status" value="1"/>
</dbReference>
<dbReference type="SFLD" id="SFLDG01019">
    <property type="entry name" value="Terpene_Cyclase_Like_1_C_Termi"/>
    <property type="match status" value="1"/>
</dbReference>
<dbReference type="FunFam" id="1.10.600.10:FF:000007">
    <property type="entry name" value="Isoprene synthase, chloroplastic"/>
    <property type="match status" value="1"/>
</dbReference>
<sequence>MDCKKPVLQDGQQTLPFQMKSEAFNLIHQRRSANYEPNIWKCDFLESLDSIYDEPECKKRAEKLIQDVRSVIFGKAVELDSLAKLELIDSLEKLGLAIHFEVEIKEALATIAISIKQKNGNLNGENDLYATALCFKLLRQHGYDVSQDMFSNFMDAKTGAFIRKSKHENIKGMLELLEASHLALEGENFLDAAREFSTTTLEETLANLDSFLAKQVIHALELPSQKRVQWFDVKWHISVEEKHRDMNAINLLELAKLNFNIVQATLRKDLIDTILYHKNQINDTFLIFIFCVFRWWSNLGLRENLNFARDRLVESFVFSAGLACEPEHSCFRKWLTKAINFILIIDDVYDIYGKLEELELFTIAVNMWDVSETKLLPECMQICFLALYNTTDDFVNEIQREKGWDQLLPVQVKKVWTDFCNALYVEAKWYTTGYTPSLQEYLSNAWISSSGSVLFAHAFFCLEQKVMKAEEYENFMEKSKDLLYNISVIVRLCNDLGTSSAEVERGDAPSSIVCYMREKNVSEEMARKHIKGMIDESWKKLNGECLTQMPMQLMQTFVNIARAAEGLYHQGDWFGVQDGDKRNKIKSLLLEPLSCSI</sequence>
<dbReference type="InterPro" id="IPR005630">
    <property type="entry name" value="Terpene_synthase_metal-bd"/>
</dbReference>
<dbReference type="CDD" id="cd00684">
    <property type="entry name" value="Terpene_cyclase_plant_C1"/>
    <property type="match status" value="1"/>
</dbReference>
<dbReference type="GO" id="GO:0010333">
    <property type="term" value="F:terpene synthase activity"/>
    <property type="evidence" value="ECO:0007669"/>
    <property type="project" value="InterPro"/>
</dbReference>
<keyword evidence="4" id="KW-0456">Lyase</keyword>
<keyword evidence="3" id="KW-0460">Magnesium</keyword>
<dbReference type="PANTHER" id="PTHR31225">
    <property type="entry name" value="OS04G0344100 PROTEIN-RELATED"/>
    <property type="match status" value="1"/>
</dbReference>
<dbReference type="SFLD" id="SFLDS00005">
    <property type="entry name" value="Isoprenoid_Synthase_Type_I"/>
    <property type="match status" value="1"/>
</dbReference>
<feature type="domain" description="Terpene synthase metal-binding" evidence="6">
    <location>
        <begin position="298"/>
        <end position="540"/>
    </location>
</feature>
<dbReference type="InterPro" id="IPR050148">
    <property type="entry name" value="Terpene_synthase-like"/>
</dbReference>
<dbReference type="SUPFAM" id="SSF48239">
    <property type="entry name" value="Terpenoid cyclases/Protein prenyltransferases"/>
    <property type="match status" value="1"/>
</dbReference>
<protein>
    <submittedName>
        <fullName evidence="7">TPS31</fullName>
    </submittedName>
</protein>
<feature type="domain" description="Terpene synthase N-terminal" evidence="5">
    <location>
        <begin position="39"/>
        <end position="220"/>
    </location>
</feature>
<dbReference type="InterPro" id="IPR036965">
    <property type="entry name" value="Terpene_synth_N_sf"/>
</dbReference>
<dbReference type="InterPro" id="IPR008949">
    <property type="entry name" value="Isoprenoid_synthase_dom_sf"/>
</dbReference>
<keyword evidence="2" id="KW-0479">Metal-binding</keyword>
<dbReference type="EMBL" id="MW592956">
    <property type="protein sequence ID" value="QWQ79589.1"/>
    <property type="molecule type" value="mRNA"/>
</dbReference>
<dbReference type="InterPro" id="IPR008930">
    <property type="entry name" value="Terpenoid_cyclase/PrenylTrfase"/>
</dbReference>
<evidence type="ECO:0000256" key="1">
    <source>
        <dbReference type="ARBA" id="ARBA00001946"/>
    </source>
</evidence>
<reference evidence="7" key="1">
    <citation type="submission" date="2021-02" db="EMBL/GenBank/DDBJ databases">
        <authorList>
            <person name="Yin Q.X."/>
            <person name="Jiang S.L."/>
            <person name="Li D.X."/>
            <person name="Yang R."/>
            <person name="Huang H.L."/>
            <person name="Tang Q."/>
            <person name="Wang Y."/>
            <person name="Chen Z."/>
        </authorList>
    </citation>
    <scope>NUCLEOTIDE SEQUENCE</scope>
</reference>
<dbReference type="AlphaFoldDB" id="A0A8K1B0H6"/>
<accession>A0A8K1B0H6</accession>
<comment type="cofactor">
    <cofactor evidence="1">
        <name>Mg(2+)</name>
        <dbReference type="ChEBI" id="CHEBI:18420"/>
    </cofactor>
</comment>
<dbReference type="GO" id="GO:0016102">
    <property type="term" value="P:diterpenoid biosynthetic process"/>
    <property type="evidence" value="ECO:0007669"/>
    <property type="project" value="InterPro"/>
</dbReference>
<dbReference type="SUPFAM" id="SSF48576">
    <property type="entry name" value="Terpenoid synthases"/>
    <property type="match status" value="1"/>
</dbReference>
<dbReference type="GO" id="GO:0000287">
    <property type="term" value="F:magnesium ion binding"/>
    <property type="evidence" value="ECO:0007669"/>
    <property type="project" value="InterPro"/>
</dbReference>
<dbReference type="InterPro" id="IPR001906">
    <property type="entry name" value="Terpene_synth_N"/>
</dbReference>
<dbReference type="Gene3D" id="1.50.10.130">
    <property type="entry name" value="Terpene synthase, N-terminal domain"/>
    <property type="match status" value="1"/>
</dbReference>
<evidence type="ECO:0000313" key="7">
    <source>
        <dbReference type="EMBL" id="QWQ79589.1"/>
    </source>
</evidence>
<dbReference type="InterPro" id="IPR034741">
    <property type="entry name" value="Terpene_cyclase-like_1_C"/>
</dbReference>
<evidence type="ECO:0000256" key="2">
    <source>
        <dbReference type="ARBA" id="ARBA00022723"/>
    </source>
</evidence>